<dbReference type="GO" id="GO:0046513">
    <property type="term" value="P:ceramide biosynthetic process"/>
    <property type="evidence" value="ECO:0007669"/>
    <property type="project" value="TreeGrafter"/>
</dbReference>
<dbReference type="Gene3D" id="3.40.640.10">
    <property type="entry name" value="Type I PLP-dependent aspartate aminotransferase-like (Major domain)"/>
    <property type="match status" value="1"/>
</dbReference>
<keyword evidence="7" id="KW-1185">Reference proteome</keyword>
<evidence type="ECO:0000256" key="4">
    <source>
        <dbReference type="ARBA" id="ARBA00022898"/>
    </source>
</evidence>
<name>A0AAV9DFM1_ACOCL</name>
<dbReference type="PANTHER" id="PTHR13693">
    <property type="entry name" value="CLASS II AMINOTRANSFERASE/8-AMINO-7-OXONONANOATE SYNTHASE"/>
    <property type="match status" value="1"/>
</dbReference>
<evidence type="ECO:0000256" key="3">
    <source>
        <dbReference type="ARBA" id="ARBA00022679"/>
    </source>
</evidence>
<comment type="caution">
    <text evidence="6">The sequence shown here is derived from an EMBL/GenBank/DDBJ whole genome shotgun (WGS) entry which is preliminary data.</text>
</comment>
<dbReference type="GO" id="GO:0005783">
    <property type="term" value="C:endoplasmic reticulum"/>
    <property type="evidence" value="ECO:0007669"/>
    <property type="project" value="TreeGrafter"/>
</dbReference>
<comment type="cofactor">
    <cofactor evidence="1">
        <name>pyridoxal 5'-phosphate</name>
        <dbReference type="ChEBI" id="CHEBI:597326"/>
    </cofactor>
</comment>
<dbReference type="Proteomes" id="UP001180020">
    <property type="component" value="Unassembled WGS sequence"/>
</dbReference>
<dbReference type="InterPro" id="IPR015421">
    <property type="entry name" value="PyrdxlP-dep_Trfase_major"/>
</dbReference>
<evidence type="ECO:0000256" key="1">
    <source>
        <dbReference type="ARBA" id="ARBA00001933"/>
    </source>
</evidence>
<dbReference type="EMBL" id="JAUJYO010000014">
    <property type="protein sequence ID" value="KAK1298867.1"/>
    <property type="molecule type" value="Genomic_DNA"/>
</dbReference>
<dbReference type="GO" id="GO:0016020">
    <property type="term" value="C:membrane"/>
    <property type="evidence" value="ECO:0007669"/>
    <property type="project" value="GOC"/>
</dbReference>
<keyword evidence="4" id="KW-0663">Pyridoxal phosphate</keyword>
<dbReference type="InterPro" id="IPR015424">
    <property type="entry name" value="PyrdxlP-dep_Trfase"/>
</dbReference>
<dbReference type="AlphaFoldDB" id="A0AAV9DFM1"/>
<proteinExistence type="inferred from homology"/>
<keyword evidence="5" id="KW-0012">Acyltransferase</keyword>
<dbReference type="GO" id="GO:0046512">
    <property type="term" value="P:sphingosine biosynthetic process"/>
    <property type="evidence" value="ECO:0007669"/>
    <property type="project" value="TreeGrafter"/>
</dbReference>
<sequence>MLKCSGRLNPRFNCLRDFLEKKMAKNSGQITPVDVIVKLKEKYGFRVMLEESNLWGVLGATGQGLSKHYGVPTEKIDIITTGMDMH</sequence>
<gene>
    <name evidence="6" type="ORF">QJS10_CPB14g01147</name>
</gene>
<dbReference type="PANTHER" id="PTHR13693:SF2">
    <property type="entry name" value="SERINE PALMITOYLTRANSFERASE 1"/>
    <property type="match status" value="1"/>
</dbReference>
<organism evidence="6 7">
    <name type="scientific">Acorus calamus</name>
    <name type="common">Sweet flag</name>
    <dbReference type="NCBI Taxonomy" id="4465"/>
    <lineage>
        <taxon>Eukaryota</taxon>
        <taxon>Viridiplantae</taxon>
        <taxon>Streptophyta</taxon>
        <taxon>Embryophyta</taxon>
        <taxon>Tracheophyta</taxon>
        <taxon>Spermatophyta</taxon>
        <taxon>Magnoliopsida</taxon>
        <taxon>Liliopsida</taxon>
        <taxon>Acoraceae</taxon>
        <taxon>Acorus</taxon>
    </lineage>
</organism>
<evidence type="ECO:0000256" key="5">
    <source>
        <dbReference type="ARBA" id="ARBA00023315"/>
    </source>
</evidence>
<comment type="similarity">
    <text evidence="2">Belongs to the class-II pyridoxal-phosphate-dependent aminotransferase family.</text>
</comment>
<reference evidence="6" key="2">
    <citation type="submission" date="2023-06" db="EMBL/GenBank/DDBJ databases">
        <authorList>
            <person name="Ma L."/>
            <person name="Liu K.-W."/>
            <person name="Li Z."/>
            <person name="Hsiao Y.-Y."/>
            <person name="Qi Y."/>
            <person name="Fu T."/>
            <person name="Tang G."/>
            <person name="Zhang D."/>
            <person name="Sun W.-H."/>
            <person name="Liu D.-K."/>
            <person name="Li Y."/>
            <person name="Chen G.-Z."/>
            <person name="Liu X.-D."/>
            <person name="Liao X.-Y."/>
            <person name="Jiang Y.-T."/>
            <person name="Yu X."/>
            <person name="Hao Y."/>
            <person name="Huang J."/>
            <person name="Zhao X.-W."/>
            <person name="Ke S."/>
            <person name="Chen Y.-Y."/>
            <person name="Wu W.-L."/>
            <person name="Hsu J.-L."/>
            <person name="Lin Y.-F."/>
            <person name="Huang M.-D."/>
            <person name="Li C.-Y."/>
            <person name="Huang L."/>
            <person name="Wang Z.-W."/>
            <person name="Zhao X."/>
            <person name="Zhong W.-Y."/>
            <person name="Peng D.-H."/>
            <person name="Ahmad S."/>
            <person name="Lan S."/>
            <person name="Zhang J.-S."/>
            <person name="Tsai W.-C."/>
            <person name="Van De Peer Y."/>
            <person name="Liu Z.-J."/>
        </authorList>
    </citation>
    <scope>NUCLEOTIDE SEQUENCE</scope>
    <source>
        <strain evidence="6">CP</strain>
        <tissue evidence="6">Leaves</tissue>
    </source>
</reference>
<dbReference type="InterPro" id="IPR050087">
    <property type="entry name" value="AON_synthase_class-II"/>
</dbReference>
<dbReference type="GO" id="GO:0004758">
    <property type="term" value="F:serine C-palmitoyltransferase activity"/>
    <property type="evidence" value="ECO:0007669"/>
    <property type="project" value="UniProtKB-EC"/>
</dbReference>
<reference evidence="6" key="1">
    <citation type="journal article" date="2023" name="Nat. Commun.">
        <title>Diploid and tetraploid genomes of Acorus and the evolution of monocots.</title>
        <authorList>
            <person name="Ma L."/>
            <person name="Liu K.W."/>
            <person name="Li Z."/>
            <person name="Hsiao Y.Y."/>
            <person name="Qi Y."/>
            <person name="Fu T."/>
            <person name="Tang G.D."/>
            <person name="Zhang D."/>
            <person name="Sun W.H."/>
            <person name="Liu D.K."/>
            <person name="Li Y."/>
            <person name="Chen G.Z."/>
            <person name="Liu X.D."/>
            <person name="Liao X.Y."/>
            <person name="Jiang Y.T."/>
            <person name="Yu X."/>
            <person name="Hao Y."/>
            <person name="Huang J."/>
            <person name="Zhao X.W."/>
            <person name="Ke S."/>
            <person name="Chen Y.Y."/>
            <person name="Wu W.L."/>
            <person name="Hsu J.L."/>
            <person name="Lin Y.F."/>
            <person name="Huang M.D."/>
            <person name="Li C.Y."/>
            <person name="Huang L."/>
            <person name="Wang Z.W."/>
            <person name="Zhao X."/>
            <person name="Zhong W.Y."/>
            <person name="Peng D.H."/>
            <person name="Ahmad S."/>
            <person name="Lan S."/>
            <person name="Zhang J.S."/>
            <person name="Tsai W.C."/>
            <person name="Van de Peer Y."/>
            <person name="Liu Z.J."/>
        </authorList>
    </citation>
    <scope>NUCLEOTIDE SEQUENCE</scope>
    <source>
        <strain evidence="6">CP</strain>
    </source>
</reference>
<accession>A0AAV9DFM1</accession>
<evidence type="ECO:0000313" key="6">
    <source>
        <dbReference type="EMBL" id="KAK1298867.1"/>
    </source>
</evidence>
<evidence type="ECO:0000313" key="7">
    <source>
        <dbReference type="Proteomes" id="UP001180020"/>
    </source>
</evidence>
<dbReference type="SUPFAM" id="SSF53383">
    <property type="entry name" value="PLP-dependent transferases"/>
    <property type="match status" value="1"/>
</dbReference>
<evidence type="ECO:0000256" key="2">
    <source>
        <dbReference type="ARBA" id="ARBA00008392"/>
    </source>
</evidence>
<keyword evidence="3" id="KW-0808">Transferase</keyword>
<protein>
    <submittedName>
        <fullName evidence="6">Long chain base biosynthesis protein 1c</fullName>
    </submittedName>
</protein>